<name>A0AAD4GXW1_ASPNN</name>
<dbReference type="PANTHER" id="PTHR47566">
    <property type="match status" value="1"/>
</dbReference>
<feature type="compositionally biased region" description="Polar residues" evidence="3">
    <location>
        <begin position="276"/>
        <end position="289"/>
    </location>
</feature>
<feature type="compositionally biased region" description="Low complexity" evidence="3">
    <location>
        <begin position="127"/>
        <end position="143"/>
    </location>
</feature>
<feature type="region of interest" description="Disordered" evidence="3">
    <location>
        <begin position="334"/>
        <end position="367"/>
    </location>
</feature>
<proteinExistence type="predicted"/>
<dbReference type="GO" id="GO:1902412">
    <property type="term" value="P:regulation of mitotic cytokinesis"/>
    <property type="evidence" value="ECO:0007669"/>
    <property type="project" value="TreeGrafter"/>
</dbReference>
<dbReference type="Proteomes" id="UP001194746">
    <property type="component" value="Unassembled WGS sequence"/>
</dbReference>
<feature type="compositionally biased region" description="Polar residues" evidence="3">
    <location>
        <begin position="19"/>
        <end position="43"/>
    </location>
</feature>
<feature type="compositionally biased region" description="Basic and acidic residues" evidence="3">
    <location>
        <begin position="1126"/>
        <end position="1137"/>
    </location>
</feature>
<dbReference type="Gene3D" id="3.80.10.10">
    <property type="entry name" value="Ribonuclease Inhibitor"/>
    <property type="match status" value="2"/>
</dbReference>
<dbReference type="GO" id="GO:0061499">
    <property type="term" value="C:outer plaque of mitotic spindle pole body"/>
    <property type="evidence" value="ECO:0007669"/>
    <property type="project" value="TreeGrafter"/>
</dbReference>
<feature type="compositionally biased region" description="Basic and acidic residues" evidence="3">
    <location>
        <begin position="147"/>
        <end position="159"/>
    </location>
</feature>
<dbReference type="SUPFAM" id="SSF52058">
    <property type="entry name" value="L domain-like"/>
    <property type="match status" value="1"/>
</dbReference>
<feature type="region of interest" description="Disordered" evidence="3">
    <location>
        <begin position="211"/>
        <end position="296"/>
    </location>
</feature>
<dbReference type="InterPro" id="IPR032675">
    <property type="entry name" value="LRR_dom_sf"/>
</dbReference>
<feature type="compositionally biased region" description="Basic and acidic residues" evidence="3">
    <location>
        <begin position="263"/>
        <end position="275"/>
    </location>
</feature>
<accession>A0AAD4GXW1</accession>
<dbReference type="InterPro" id="IPR001611">
    <property type="entry name" value="Leu-rich_rpt"/>
</dbReference>
<keyword evidence="5" id="KW-1185">Reference proteome</keyword>
<feature type="compositionally biased region" description="Polar residues" evidence="3">
    <location>
        <begin position="1037"/>
        <end position="1066"/>
    </location>
</feature>
<evidence type="ECO:0000313" key="4">
    <source>
        <dbReference type="EMBL" id="KAF9893291.1"/>
    </source>
</evidence>
<feature type="compositionally biased region" description="Basic and acidic residues" evidence="3">
    <location>
        <begin position="334"/>
        <end position="344"/>
    </location>
</feature>
<protein>
    <submittedName>
        <fullName evidence="4">Uncharacterized protein</fullName>
    </submittedName>
</protein>
<feature type="region of interest" description="Disordered" evidence="3">
    <location>
        <begin position="1003"/>
        <end position="1106"/>
    </location>
</feature>
<feature type="compositionally biased region" description="Polar residues" evidence="3">
    <location>
        <begin position="231"/>
        <end position="246"/>
    </location>
</feature>
<feature type="region of interest" description="Disordered" evidence="3">
    <location>
        <begin position="1"/>
        <end position="170"/>
    </location>
</feature>
<organism evidence="4 5">
    <name type="scientific">Aspergillus nanangensis</name>
    <dbReference type="NCBI Taxonomy" id="2582783"/>
    <lineage>
        <taxon>Eukaryota</taxon>
        <taxon>Fungi</taxon>
        <taxon>Dikarya</taxon>
        <taxon>Ascomycota</taxon>
        <taxon>Pezizomycotina</taxon>
        <taxon>Eurotiomycetes</taxon>
        <taxon>Eurotiomycetidae</taxon>
        <taxon>Eurotiales</taxon>
        <taxon>Aspergillaceae</taxon>
        <taxon>Aspergillus</taxon>
        <taxon>Aspergillus subgen. Circumdati</taxon>
    </lineage>
</organism>
<dbReference type="GO" id="GO:0035591">
    <property type="term" value="F:signaling adaptor activity"/>
    <property type="evidence" value="ECO:0007669"/>
    <property type="project" value="TreeGrafter"/>
</dbReference>
<dbReference type="InterPro" id="IPR003591">
    <property type="entry name" value="Leu-rich_rpt_typical-subtyp"/>
</dbReference>
<evidence type="ECO:0000256" key="2">
    <source>
        <dbReference type="ARBA" id="ARBA00022737"/>
    </source>
</evidence>
<feature type="compositionally biased region" description="Acidic residues" evidence="3">
    <location>
        <begin position="816"/>
        <end position="825"/>
    </location>
</feature>
<feature type="region of interest" description="Disordered" evidence="3">
    <location>
        <begin position="1118"/>
        <end position="1180"/>
    </location>
</feature>
<feature type="compositionally biased region" description="Acidic residues" evidence="3">
    <location>
        <begin position="504"/>
        <end position="516"/>
    </location>
</feature>
<dbReference type="SMART" id="SM00369">
    <property type="entry name" value="LRR_TYP"/>
    <property type="match status" value="7"/>
</dbReference>
<sequence length="1792" mass="199700">MGNAPWLDSLDEDWVSLPATPTSPVPTRSINHSRRSSLQNSPSRIPIPARQPVKSPRSSPFDPHKKVTRPCHFVRREAPTPKKYQPPRTPSKLRSPVPDKTKQSPRSNPPSARKKKPGMDTRSPLRSVSNVSSQQGQQSTVQVRPQKNKEKEGTPEWRKRLVHGVIPPGEQRDLFAPIGLESVFKPPMPGSGDKPHEVIPNLKQTDDLWGFDESSLQTPSDVDRTVDDDSFINNSKLDTTKETPTNGDEPLERSSQGPGLLEINKDTGKTRREPSASHNISQDDTQMRTVSGLEDLRNEGITPITFSRTNTVDGNATSEVIKSALKQVTSKLEKLSLPPRERPNSRASDSILFNRYTDPATDGLPDEELFDVTSHSLPQDLSTGTLDYRGRGAFINLPQDQYTNDSSTHKRRLPPPSFPSHRLSPFLPPNSRIRSSPPFYNRSNPLSDTPAMPRPSSAHVRPATASQAGERDGLPSSGSPLKLFGNHDTFTNNRLMRRMSQFEETADDLSEGEDEPVSPSEAARRKGESRIHLSAKYDRHERSRSRNIANPRVNRFGDGQLDHFGFSDTSPYEPKLLNHEAQEMSGVGPSSRRRRLRRHSSDREYSMESTLNISNQPRAKSILQPNTRFRAGITGARDMEPQPLETEWTRNTPAKDPTAKRRRTVLSPEQEDDTVGEPPGPDGENLSLLQRSLIQQGVRYEENDLLVPPESAPRPRTPTPSQIRSSTRQNTSPTRNLPPLPHPYHDDEDSLFDTNVPKVRVTGVNEEIRKGSITTQDFLSEATKIMDIIRSQGRNTDGLPSVEESVLETDTKSDLEAYEDDSTEEEFSRPPSREGVDMRKLRQPKAPNPRVLSHLKKFQEQDDLELSVSNSLMSLYLEEGQMNDGGIPEHRKRKLAAQLSDDDNDFLNTHISAKSLSARSIPTGSSQSSHAKGILPSDLVSHLIPEQVNGLKYDRYKNQWVKGNIRRSTEKPKTDDSEEDPFQDIPDLSVDELQEMMRIQCSLSPDQRTHSAPLSPVSPESGSMKHEPQPQAKSGELSDNSSSPQSKATRFTSSFPNSGTRTTSWGSDGDKNREPTIESDNGAQLREGRLPKPSQAQKGRNKQPRVVSISFSSPLVSQVAYNDQESPSKLRNGEKGPDSGQETKIADGAQDKASQPDTVEHSCLRPTMPRIDETGEETAENMSLMARNSTPERDHPDNSLAFLRNGQDTSYSFHLSPLPDFTVDQIDQTLQLEVSYVAQRTHPTSLRQVHGTFALATEELVKHITEAEPFEPYWEHVRRLILRHKGLITLHKLSDFCPRLEYLDVSFNDIGQLSGAPSTLRTLKIQENYLSNLTSWGHLVNLQYLDVSGNDLETLDGFSSLIHLRELDASDNNIQDIDGIFELDGLLSLKLGNNSLTAVDFEGAELTRLLELDISHNQLMSVRNLDSLSALTTLDLSFNNLSNVDLSAPLTRLRSLKLSNNQLYNLDVGVFPSLTLLYLDQNYLSTVSGLGQCRNLEIFSVREQTMSADNKNGFFDIDLGLVKDIRKVYLSSNRLSLQTVSPSNPLLSLQLLDAASCNIQTLPLEFALNFPNVKVLNLNFNSLTSINELVGMNCLSRLTVAGNCISRLRRLCQVLSVIGRTNKGKICSLQKVDVRGNPLTVRFYPPAVTGSGKAGDGKQLNAREEKQSPREDGGLDIPSALAEFKQEGQDKGLKPIFANQEPETPDHDIAINDPYTLPPADIQADTRYLAHLDRPTRLRRSIFELMLYAGTGGSVKILDGLDLRPTLQEDSDMDRAWKRLEKLGVLKKAITA</sequence>
<feature type="compositionally biased region" description="Basic and acidic residues" evidence="3">
    <location>
        <begin position="826"/>
        <end position="838"/>
    </location>
</feature>
<dbReference type="PROSITE" id="PS51450">
    <property type="entry name" value="LRR"/>
    <property type="match status" value="5"/>
</dbReference>
<feature type="region of interest" description="Disordered" evidence="3">
    <location>
        <begin position="398"/>
        <end position="487"/>
    </location>
</feature>
<dbReference type="SMART" id="SM00365">
    <property type="entry name" value="LRR_SD22"/>
    <property type="match status" value="7"/>
</dbReference>
<evidence type="ECO:0000313" key="5">
    <source>
        <dbReference type="Proteomes" id="UP001194746"/>
    </source>
</evidence>
<reference evidence="4" key="2">
    <citation type="submission" date="2020-02" db="EMBL/GenBank/DDBJ databases">
        <authorList>
            <person name="Gilchrist C.L.M."/>
            <person name="Chooi Y.-H."/>
        </authorList>
    </citation>
    <scope>NUCLEOTIDE SEQUENCE</scope>
    <source>
        <strain evidence="4">MST-FP2251</strain>
    </source>
</reference>
<feature type="compositionally biased region" description="Polar residues" evidence="3">
    <location>
        <begin position="607"/>
        <end position="627"/>
    </location>
</feature>
<feature type="region of interest" description="Disordered" evidence="3">
    <location>
        <begin position="503"/>
        <end position="560"/>
    </location>
</feature>
<dbReference type="InterPro" id="IPR052574">
    <property type="entry name" value="CDIRP"/>
</dbReference>
<comment type="caution">
    <text evidence="4">The sequence shown here is derived from an EMBL/GenBank/DDBJ whole genome shotgun (WGS) entry which is preliminary data.</text>
</comment>
<reference evidence="4" key="1">
    <citation type="journal article" date="2019" name="Beilstein J. Org. Chem.">
        <title>Nanangenines: drimane sesquiterpenoids as the dominant metabolite cohort of a novel Australian fungus, Aspergillus nanangensis.</title>
        <authorList>
            <person name="Lacey H.J."/>
            <person name="Gilchrist C.L.M."/>
            <person name="Crombie A."/>
            <person name="Kalaitzis J.A."/>
            <person name="Vuong D."/>
            <person name="Rutledge P.J."/>
            <person name="Turner P."/>
            <person name="Pitt J.I."/>
            <person name="Lacey E."/>
            <person name="Chooi Y.H."/>
            <person name="Piggott A.M."/>
        </authorList>
    </citation>
    <scope>NUCLEOTIDE SEQUENCE</scope>
    <source>
        <strain evidence="4">MST-FP2251</strain>
    </source>
</reference>
<evidence type="ECO:0000256" key="3">
    <source>
        <dbReference type="SAM" id="MobiDB-lite"/>
    </source>
</evidence>
<feature type="compositionally biased region" description="Basic and acidic residues" evidence="3">
    <location>
        <begin position="522"/>
        <end position="541"/>
    </location>
</feature>
<keyword evidence="1" id="KW-0433">Leucine-rich repeat</keyword>
<feature type="region of interest" description="Disordered" evidence="3">
    <location>
        <begin position="582"/>
        <end position="686"/>
    </location>
</feature>
<dbReference type="EMBL" id="VCAU01000008">
    <property type="protein sequence ID" value="KAF9893291.1"/>
    <property type="molecule type" value="Genomic_DNA"/>
</dbReference>
<gene>
    <name evidence="4" type="ORF">FE257_011721</name>
</gene>
<feature type="region of interest" description="Disordered" evidence="3">
    <location>
        <begin position="705"/>
        <end position="753"/>
    </location>
</feature>
<feature type="compositionally biased region" description="Polar residues" evidence="3">
    <location>
        <begin position="1003"/>
        <end position="1012"/>
    </location>
</feature>
<dbReference type="GO" id="GO:0031028">
    <property type="term" value="P:septation initiation signaling"/>
    <property type="evidence" value="ECO:0007669"/>
    <property type="project" value="TreeGrafter"/>
</dbReference>
<feature type="compositionally biased region" description="Basic and acidic residues" evidence="3">
    <location>
        <begin position="1661"/>
        <end position="1673"/>
    </location>
</feature>
<evidence type="ECO:0000256" key="1">
    <source>
        <dbReference type="ARBA" id="ARBA00022614"/>
    </source>
</evidence>
<feature type="compositionally biased region" description="Polar residues" evidence="3">
    <location>
        <begin position="719"/>
        <end position="735"/>
    </location>
</feature>
<feature type="region of interest" description="Disordered" evidence="3">
    <location>
        <begin position="816"/>
        <end position="838"/>
    </location>
</feature>
<keyword evidence="2" id="KW-0677">Repeat</keyword>
<feature type="region of interest" description="Disordered" evidence="3">
    <location>
        <begin position="1647"/>
        <end position="1676"/>
    </location>
</feature>
<dbReference type="PANTHER" id="PTHR47566:SF1">
    <property type="entry name" value="PROTEIN NUD1"/>
    <property type="match status" value="1"/>
</dbReference>